<evidence type="ECO:0000313" key="3">
    <source>
        <dbReference type="EMBL" id="RDC60445.1"/>
    </source>
</evidence>
<organism evidence="3 4">
    <name type="scientific">Alteripontixanthobacter maritimus</name>
    <dbReference type="NCBI Taxonomy" id="2161824"/>
    <lineage>
        <taxon>Bacteria</taxon>
        <taxon>Pseudomonadati</taxon>
        <taxon>Pseudomonadota</taxon>
        <taxon>Alphaproteobacteria</taxon>
        <taxon>Sphingomonadales</taxon>
        <taxon>Erythrobacteraceae</taxon>
        <taxon>Alteripontixanthobacter</taxon>
    </lineage>
</organism>
<dbReference type="SUPFAM" id="SSF54637">
    <property type="entry name" value="Thioesterase/thiol ester dehydrase-isomerase"/>
    <property type="match status" value="1"/>
</dbReference>
<comment type="caution">
    <text evidence="3">The sequence shown here is derived from an EMBL/GenBank/DDBJ whole genome shotgun (WGS) entry which is preliminary data.</text>
</comment>
<dbReference type="InterPro" id="IPR029069">
    <property type="entry name" value="HotDog_dom_sf"/>
</dbReference>
<dbReference type="AlphaFoldDB" id="A0A369QA70"/>
<dbReference type="RefSeq" id="WP_115366608.1">
    <property type="nucleotide sequence ID" value="NZ_QBKA01000002.1"/>
</dbReference>
<feature type="domain" description="Thioesterase" evidence="2">
    <location>
        <begin position="51"/>
        <end position="128"/>
    </location>
</feature>
<reference evidence="3 4" key="1">
    <citation type="submission" date="2018-04" db="EMBL/GenBank/DDBJ databases">
        <title>Altererythrobacter sp. HME9302 genome sequencing and assembly.</title>
        <authorList>
            <person name="Kang H."/>
            <person name="Kim H."/>
            <person name="Joh K."/>
        </authorList>
    </citation>
    <scope>NUCLEOTIDE SEQUENCE [LARGE SCALE GENOMIC DNA]</scope>
    <source>
        <strain evidence="3 4">HME9302</strain>
    </source>
</reference>
<dbReference type="OrthoDB" id="9813158at2"/>
<evidence type="ECO:0000313" key="4">
    <source>
        <dbReference type="Proteomes" id="UP000253727"/>
    </source>
</evidence>
<accession>A0A369QA70</accession>
<dbReference type="GO" id="GO:0016790">
    <property type="term" value="F:thiolester hydrolase activity"/>
    <property type="evidence" value="ECO:0007669"/>
    <property type="project" value="UniProtKB-ARBA"/>
</dbReference>
<gene>
    <name evidence="3" type="ORF">HME9302_01652</name>
</gene>
<dbReference type="Pfam" id="PF03061">
    <property type="entry name" value="4HBT"/>
    <property type="match status" value="1"/>
</dbReference>
<dbReference type="EMBL" id="QBKA01000002">
    <property type="protein sequence ID" value="RDC60445.1"/>
    <property type="molecule type" value="Genomic_DNA"/>
</dbReference>
<sequence>MSDTAQFLARSAYATALGIEHARDLQGPGGSEEGQPIMRLDGGDPISGRPGFYHGGAISGLLETTGYAGLRHALIQRGDELPALKPINITVQFLAPAKAGLLLAQARISKLGRRSAHVEIACWQDDRDKPRATALMNVLMVPQD</sequence>
<dbReference type="InterPro" id="IPR006683">
    <property type="entry name" value="Thioestr_dom"/>
</dbReference>
<evidence type="ECO:0000259" key="2">
    <source>
        <dbReference type="Pfam" id="PF03061"/>
    </source>
</evidence>
<evidence type="ECO:0000256" key="1">
    <source>
        <dbReference type="SAM" id="MobiDB-lite"/>
    </source>
</evidence>
<dbReference type="CDD" id="cd03443">
    <property type="entry name" value="PaaI_thioesterase"/>
    <property type="match status" value="1"/>
</dbReference>
<dbReference type="Gene3D" id="3.10.129.10">
    <property type="entry name" value="Hotdog Thioesterase"/>
    <property type="match status" value="1"/>
</dbReference>
<feature type="region of interest" description="Disordered" evidence="1">
    <location>
        <begin position="24"/>
        <end position="45"/>
    </location>
</feature>
<name>A0A369QA70_9SPHN</name>
<proteinExistence type="predicted"/>
<keyword evidence="4" id="KW-1185">Reference proteome</keyword>
<protein>
    <recommendedName>
        <fullName evidence="2">Thioesterase domain-containing protein</fullName>
    </recommendedName>
</protein>
<dbReference type="Proteomes" id="UP000253727">
    <property type="component" value="Unassembled WGS sequence"/>
</dbReference>